<evidence type="ECO:0000313" key="2">
    <source>
        <dbReference type="EMBL" id="KAF7827401.1"/>
    </source>
</evidence>
<reference evidence="2" key="1">
    <citation type="submission" date="2020-09" db="EMBL/GenBank/DDBJ databases">
        <title>Genome-Enabled Discovery of Anthraquinone Biosynthesis in Senna tora.</title>
        <authorList>
            <person name="Kang S.-H."/>
            <person name="Pandey R.P."/>
            <person name="Lee C.-M."/>
            <person name="Sim J.-S."/>
            <person name="Jeong J.-T."/>
            <person name="Choi B.-S."/>
            <person name="Jung M."/>
            <person name="Ginzburg D."/>
            <person name="Zhao K."/>
            <person name="Won S.Y."/>
            <person name="Oh T.-J."/>
            <person name="Yu Y."/>
            <person name="Kim N.-H."/>
            <person name="Lee O.R."/>
            <person name="Lee T.-H."/>
            <person name="Bashyal P."/>
            <person name="Kim T.-S."/>
            <person name="Lee W.-H."/>
            <person name="Kawkins C."/>
            <person name="Kim C.-K."/>
            <person name="Kim J.S."/>
            <person name="Ahn B.O."/>
            <person name="Rhee S.Y."/>
            <person name="Sohng J.K."/>
        </authorList>
    </citation>
    <scope>NUCLEOTIDE SEQUENCE</scope>
    <source>
        <tissue evidence="2">Leaf</tissue>
    </source>
</reference>
<name>A0A834TVD5_9FABA</name>
<dbReference type="AlphaFoldDB" id="A0A834TVD5"/>
<organism evidence="2 3">
    <name type="scientific">Senna tora</name>
    <dbReference type="NCBI Taxonomy" id="362788"/>
    <lineage>
        <taxon>Eukaryota</taxon>
        <taxon>Viridiplantae</taxon>
        <taxon>Streptophyta</taxon>
        <taxon>Embryophyta</taxon>
        <taxon>Tracheophyta</taxon>
        <taxon>Spermatophyta</taxon>
        <taxon>Magnoliopsida</taxon>
        <taxon>eudicotyledons</taxon>
        <taxon>Gunneridae</taxon>
        <taxon>Pentapetalae</taxon>
        <taxon>rosids</taxon>
        <taxon>fabids</taxon>
        <taxon>Fabales</taxon>
        <taxon>Fabaceae</taxon>
        <taxon>Caesalpinioideae</taxon>
        <taxon>Cassia clade</taxon>
        <taxon>Senna</taxon>
    </lineage>
</organism>
<dbReference type="Proteomes" id="UP000634136">
    <property type="component" value="Unassembled WGS sequence"/>
</dbReference>
<feature type="region of interest" description="Disordered" evidence="1">
    <location>
        <begin position="1"/>
        <end position="35"/>
    </location>
</feature>
<sequence>MNLKRDLRDLSFNRDYDEEEPPSIPSCYRHPTQTPPSRFQLTYTYDVVASIYTTSKTLLNTSSTRRIEGGISLEMVNLKGE</sequence>
<gene>
    <name evidence="2" type="ORF">G2W53_018565</name>
</gene>
<dbReference type="EMBL" id="JAAIUW010000006">
    <property type="protein sequence ID" value="KAF7827401.1"/>
    <property type="molecule type" value="Genomic_DNA"/>
</dbReference>
<protein>
    <submittedName>
        <fullName evidence="2">Uncharacterized protein</fullName>
    </submittedName>
</protein>
<keyword evidence="3" id="KW-1185">Reference proteome</keyword>
<accession>A0A834TVD5</accession>
<comment type="caution">
    <text evidence="2">The sequence shown here is derived from an EMBL/GenBank/DDBJ whole genome shotgun (WGS) entry which is preliminary data.</text>
</comment>
<proteinExistence type="predicted"/>
<evidence type="ECO:0000313" key="3">
    <source>
        <dbReference type="Proteomes" id="UP000634136"/>
    </source>
</evidence>
<feature type="compositionally biased region" description="Basic and acidic residues" evidence="1">
    <location>
        <begin position="1"/>
        <end position="15"/>
    </location>
</feature>
<evidence type="ECO:0000256" key="1">
    <source>
        <dbReference type="SAM" id="MobiDB-lite"/>
    </source>
</evidence>